<comment type="caution">
    <text evidence="1">The sequence shown here is derived from an EMBL/GenBank/DDBJ whole genome shotgun (WGS) entry which is preliminary data.</text>
</comment>
<protein>
    <submittedName>
        <fullName evidence="1">Uncharacterized protein</fullName>
    </submittedName>
</protein>
<keyword evidence="2" id="KW-1185">Reference proteome</keyword>
<accession>A0ACD3RWJ4</accession>
<reference evidence="1" key="1">
    <citation type="submission" date="2018-11" db="EMBL/GenBank/DDBJ databases">
        <title>The sequence and de novo assembly of Larimichthys crocea genome using PacBio and Hi-C technologies.</title>
        <authorList>
            <person name="Xu P."/>
            <person name="Chen B."/>
            <person name="Zhou Z."/>
            <person name="Ke Q."/>
            <person name="Wu Y."/>
            <person name="Bai H."/>
            <person name="Pu F."/>
        </authorList>
    </citation>
    <scope>NUCLEOTIDE SEQUENCE</scope>
    <source>
        <tissue evidence="1">Muscle</tissue>
    </source>
</reference>
<evidence type="ECO:0000313" key="2">
    <source>
        <dbReference type="Proteomes" id="UP000793456"/>
    </source>
</evidence>
<gene>
    <name evidence="1" type="ORF">E3U43_008986</name>
</gene>
<sequence length="596" mass="64306">MEEARRRKREEEKARESSGKPLLRQESFTVEKPSSNVPIELIPRIDGTTRSRTQSRETGIDSTIIQKGLGSCGSLSRDNCIRPSKGPAGARETQDRRVKTRASGPPQPSRPWTSLDLTDDDVNSNSLLSDSQPTSTQESKSSHTRAQTGNTTVGASTKSSRAKITQAPASSATNKTTSVPKPRPTRASLLRRARLGDSSDTEPADLDRMSVASEASTASSTSRTGMARRGMSRIEALAQPRKPRVGSPSAQSDSEATVTRSRGLGARSAAGDYAIRQGLRGSNVTTVSGPRARANSASKLPDKNKGTSSYGHVTPASGSRWRRVPVDYASTSEDEYGSNRHISKQGHARPFPSTRVAQLGGSAPATPNPTGLAALKQHSREQDEYMRDWTAHSEEIARISQDLAKDLAMLAREIHDVAGEIDSVSPAATDPGALLEERVFDDSLDMGGPTEHSSIMGTNGRPVELRPRGSSGQSSRSIRRQTWNRDDAILDSLLLASVTQLSSRIRQSVDKTTCKIRILFKDKERKWEEIENKLQAEHDSLLLKSSNKMAPWMPCTNLGLTSPLTDQKINPGTQQGASVLHPGAGASSSTLSTSRT</sequence>
<evidence type="ECO:0000313" key="1">
    <source>
        <dbReference type="EMBL" id="TMS23680.1"/>
    </source>
</evidence>
<proteinExistence type="predicted"/>
<organism evidence="1 2">
    <name type="scientific">Larimichthys crocea</name>
    <name type="common">Large yellow croaker</name>
    <name type="synonym">Pseudosciaena crocea</name>
    <dbReference type="NCBI Taxonomy" id="215358"/>
    <lineage>
        <taxon>Eukaryota</taxon>
        <taxon>Metazoa</taxon>
        <taxon>Chordata</taxon>
        <taxon>Craniata</taxon>
        <taxon>Vertebrata</taxon>
        <taxon>Euteleostomi</taxon>
        <taxon>Actinopterygii</taxon>
        <taxon>Neopterygii</taxon>
        <taxon>Teleostei</taxon>
        <taxon>Neoteleostei</taxon>
        <taxon>Acanthomorphata</taxon>
        <taxon>Eupercaria</taxon>
        <taxon>Sciaenidae</taxon>
        <taxon>Larimichthys</taxon>
    </lineage>
</organism>
<dbReference type="EMBL" id="CM011674">
    <property type="protein sequence ID" value="TMS23680.1"/>
    <property type="molecule type" value="Genomic_DNA"/>
</dbReference>
<dbReference type="Proteomes" id="UP000793456">
    <property type="component" value="Chromosome I"/>
</dbReference>
<name>A0ACD3RWJ4_LARCR</name>